<dbReference type="SUPFAM" id="SSF53167">
    <property type="entry name" value="Purine and uridine phosphorylases"/>
    <property type="match status" value="1"/>
</dbReference>
<dbReference type="AlphaFoldDB" id="A0A7W6CFA0"/>
<dbReference type="GO" id="GO:0008782">
    <property type="term" value="F:adenosylhomocysteine nucleosidase activity"/>
    <property type="evidence" value="ECO:0007669"/>
    <property type="project" value="TreeGrafter"/>
</dbReference>
<keyword evidence="3" id="KW-1185">Reference proteome</keyword>
<dbReference type="PANTHER" id="PTHR46832">
    <property type="entry name" value="5'-METHYLTHIOADENOSINE/S-ADENOSYLHOMOCYSTEINE NUCLEOSIDASE"/>
    <property type="match status" value="1"/>
</dbReference>
<dbReference type="EMBL" id="JACIDX010000008">
    <property type="protein sequence ID" value="MBB3955469.1"/>
    <property type="molecule type" value="Genomic_DNA"/>
</dbReference>
<gene>
    <name evidence="2" type="ORF">GGR38_002423</name>
</gene>
<dbReference type="GO" id="GO:0005829">
    <property type="term" value="C:cytosol"/>
    <property type="evidence" value="ECO:0007669"/>
    <property type="project" value="TreeGrafter"/>
</dbReference>
<accession>A0A7W6CFA0</accession>
<reference evidence="2 3" key="1">
    <citation type="submission" date="2020-08" db="EMBL/GenBank/DDBJ databases">
        <title>Genomic Encyclopedia of Type Strains, Phase IV (KMG-IV): sequencing the most valuable type-strain genomes for metagenomic binning, comparative biology and taxonomic classification.</title>
        <authorList>
            <person name="Goeker M."/>
        </authorList>
    </citation>
    <scope>NUCLEOTIDE SEQUENCE [LARGE SCALE GENOMIC DNA]</scope>
    <source>
        <strain evidence="2 3">DSM 27057</strain>
    </source>
</reference>
<comment type="caution">
    <text evidence="2">The sequence shown here is derived from an EMBL/GenBank/DDBJ whole genome shotgun (WGS) entry which is preliminary data.</text>
</comment>
<proteinExistence type="predicted"/>
<sequence>MGNVNGKPVIVVTGTLREAAVLDQHQVEVIAGGNDPERLREELMERAKHAGGLISYGMCGAVDHTLKLGTMVIGKRLTGAFHTKCDERWVAVLQELLPDARVGTVHADGHLLTDSHDKAERAWASAAIAADMESHIVAEVAAHMNLPFVILRCISDIAEVELPPAVNVMMGPNGELALGAVFKSIRQQPDQIGSLTKTIMGFAKAYRALIKGSKQAGPYLGFDLR</sequence>
<evidence type="ECO:0000259" key="1">
    <source>
        <dbReference type="Pfam" id="PF01048"/>
    </source>
</evidence>
<dbReference type="InterPro" id="IPR000845">
    <property type="entry name" value="Nucleoside_phosphorylase_d"/>
</dbReference>
<dbReference type="GO" id="GO:0019284">
    <property type="term" value="P:L-methionine salvage from S-adenosylmethionine"/>
    <property type="evidence" value="ECO:0007669"/>
    <property type="project" value="TreeGrafter"/>
</dbReference>
<dbReference type="Proteomes" id="UP000548867">
    <property type="component" value="Unassembled WGS sequence"/>
</dbReference>
<dbReference type="RefSeq" id="WP_183625792.1">
    <property type="nucleotide sequence ID" value="NZ_JACIDX010000008.1"/>
</dbReference>
<feature type="domain" description="Nucleoside phosphorylase" evidence="1">
    <location>
        <begin position="12"/>
        <end position="159"/>
    </location>
</feature>
<organism evidence="2 3">
    <name type="scientific">Novosphingobium sediminicola</name>
    <dbReference type="NCBI Taxonomy" id="563162"/>
    <lineage>
        <taxon>Bacteria</taxon>
        <taxon>Pseudomonadati</taxon>
        <taxon>Pseudomonadota</taxon>
        <taxon>Alphaproteobacteria</taxon>
        <taxon>Sphingomonadales</taxon>
        <taxon>Sphingomonadaceae</taxon>
        <taxon>Novosphingobium</taxon>
    </lineage>
</organism>
<dbReference type="Gene3D" id="3.40.50.1580">
    <property type="entry name" value="Nucleoside phosphorylase domain"/>
    <property type="match status" value="1"/>
</dbReference>
<name>A0A7W6CFA0_9SPHN</name>
<dbReference type="Pfam" id="PF01048">
    <property type="entry name" value="PNP_UDP_1"/>
    <property type="match status" value="1"/>
</dbReference>
<evidence type="ECO:0000313" key="3">
    <source>
        <dbReference type="Proteomes" id="UP000548867"/>
    </source>
</evidence>
<dbReference type="GO" id="GO:0009116">
    <property type="term" value="P:nucleoside metabolic process"/>
    <property type="evidence" value="ECO:0007669"/>
    <property type="project" value="InterPro"/>
</dbReference>
<protein>
    <recommendedName>
        <fullName evidence="1">Nucleoside phosphorylase domain-containing protein</fullName>
    </recommendedName>
</protein>
<evidence type="ECO:0000313" key="2">
    <source>
        <dbReference type="EMBL" id="MBB3955469.1"/>
    </source>
</evidence>
<dbReference type="PANTHER" id="PTHR46832:SF1">
    <property type="entry name" value="5'-METHYLTHIOADENOSINE_S-ADENOSYLHOMOCYSTEINE NUCLEOSIDASE"/>
    <property type="match status" value="1"/>
</dbReference>
<dbReference type="InterPro" id="IPR035994">
    <property type="entry name" value="Nucleoside_phosphorylase_sf"/>
</dbReference>
<dbReference type="GO" id="GO:0008930">
    <property type="term" value="F:methylthioadenosine nucleosidase activity"/>
    <property type="evidence" value="ECO:0007669"/>
    <property type="project" value="TreeGrafter"/>
</dbReference>